<dbReference type="AlphaFoldDB" id="A0A2M9G5Z3"/>
<keyword evidence="4" id="KW-1185">Reference proteome</keyword>
<keyword evidence="1" id="KW-1133">Transmembrane helix</keyword>
<keyword evidence="1" id="KW-0472">Membrane</keyword>
<feature type="transmembrane region" description="Helical" evidence="1">
    <location>
        <begin position="49"/>
        <end position="69"/>
    </location>
</feature>
<organism evidence="3 4">
    <name type="scientific">Minwuia thermotolerans</name>
    <dbReference type="NCBI Taxonomy" id="2056226"/>
    <lineage>
        <taxon>Bacteria</taxon>
        <taxon>Pseudomonadati</taxon>
        <taxon>Pseudomonadota</taxon>
        <taxon>Alphaproteobacteria</taxon>
        <taxon>Minwuiales</taxon>
        <taxon>Minwuiaceae</taxon>
        <taxon>Minwuia</taxon>
    </lineage>
</organism>
<dbReference type="RefSeq" id="WP_109796249.1">
    <property type="nucleotide sequence ID" value="NZ_PHIG01000007.1"/>
</dbReference>
<feature type="transmembrane region" description="Helical" evidence="1">
    <location>
        <begin position="101"/>
        <end position="120"/>
    </location>
</feature>
<feature type="chain" id="PRO_5014818926" evidence="2">
    <location>
        <begin position="26"/>
        <end position="212"/>
    </location>
</feature>
<feature type="signal peptide" evidence="2">
    <location>
        <begin position="1"/>
        <end position="25"/>
    </location>
</feature>
<keyword evidence="2" id="KW-0732">Signal</keyword>
<comment type="caution">
    <text evidence="3">The sequence shown here is derived from an EMBL/GenBank/DDBJ whole genome shotgun (WGS) entry which is preliminary data.</text>
</comment>
<gene>
    <name evidence="3" type="ORF">CVT23_02545</name>
</gene>
<feature type="transmembrane region" description="Helical" evidence="1">
    <location>
        <begin position="76"/>
        <end position="95"/>
    </location>
</feature>
<reference evidence="3 4" key="1">
    <citation type="submission" date="2017-11" db="EMBL/GenBank/DDBJ databases">
        <title>Draft genome sequence of Rhizobiales bacterium SY3-13.</title>
        <authorList>
            <person name="Sun C."/>
        </authorList>
    </citation>
    <scope>NUCLEOTIDE SEQUENCE [LARGE SCALE GENOMIC DNA]</scope>
    <source>
        <strain evidence="3 4">SY3-13</strain>
    </source>
</reference>
<dbReference type="Proteomes" id="UP000229498">
    <property type="component" value="Unassembled WGS sequence"/>
</dbReference>
<dbReference type="OrthoDB" id="9808192at2"/>
<dbReference type="PIRSF" id="PIRSF016919">
    <property type="entry name" value="HupE_UreJ"/>
    <property type="match status" value="1"/>
</dbReference>
<feature type="transmembrane region" description="Helical" evidence="1">
    <location>
        <begin position="127"/>
        <end position="146"/>
    </location>
</feature>
<evidence type="ECO:0000313" key="4">
    <source>
        <dbReference type="Proteomes" id="UP000229498"/>
    </source>
</evidence>
<proteinExistence type="predicted"/>
<protein>
    <submittedName>
        <fullName evidence="3">Hydrogenase</fullName>
    </submittedName>
</protein>
<keyword evidence="1" id="KW-0812">Transmembrane</keyword>
<feature type="transmembrane region" description="Helical" evidence="1">
    <location>
        <begin position="189"/>
        <end position="211"/>
    </location>
</feature>
<evidence type="ECO:0000256" key="1">
    <source>
        <dbReference type="SAM" id="Phobius"/>
    </source>
</evidence>
<evidence type="ECO:0000256" key="2">
    <source>
        <dbReference type="SAM" id="SignalP"/>
    </source>
</evidence>
<sequence>MKFKSLNAGLGALILSMLAAAPALAHHPLGGATPETFFQGFLSGIGHPMIGFDHLAFIVAVGLAAAFSARRLLTPLAFVAATVAGCLLHVAGVMLPLPELLISASVVALGAVVLSGRTMAPALQIGFFAVAGLFHGFAYGSAIVGAETTPLLAYLVSFGLTQYVIALGAMALVTAVWKAAEPKALQPRLAGAVIAGVGLTFFLENVEGMILG</sequence>
<dbReference type="Pfam" id="PF04955">
    <property type="entry name" value="HupE_UreJ"/>
    <property type="match status" value="1"/>
</dbReference>
<dbReference type="InterPro" id="IPR007038">
    <property type="entry name" value="HupE_UreJ"/>
</dbReference>
<evidence type="ECO:0000313" key="3">
    <source>
        <dbReference type="EMBL" id="PJK31133.1"/>
    </source>
</evidence>
<name>A0A2M9G5Z3_9PROT</name>
<accession>A0A2M9G5Z3</accession>
<dbReference type="EMBL" id="PHIG01000007">
    <property type="protein sequence ID" value="PJK31133.1"/>
    <property type="molecule type" value="Genomic_DNA"/>
</dbReference>
<feature type="transmembrane region" description="Helical" evidence="1">
    <location>
        <begin position="152"/>
        <end position="177"/>
    </location>
</feature>